<dbReference type="SMART" id="SM00960">
    <property type="entry name" value="Robl_LC7"/>
    <property type="match status" value="1"/>
</dbReference>
<dbReference type="InterPro" id="IPR004942">
    <property type="entry name" value="Roadblock/LAMTOR2_dom"/>
</dbReference>
<keyword evidence="3" id="KW-1185">Reference proteome</keyword>
<evidence type="ECO:0000259" key="1">
    <source>
        <dbReference type="SMART" id="SM00960"/>
    </source>
</evidence>
<feature type="domain" description="Roadblock/LAMTOR2" evidence="1">
    <location>
        <begin position="43"/>
        <end position="130"/>
    </location>
</feature>
<protein>
    <submittedName>
        <fullName evidence="2">Roadblock/LC7 domain-containing protein</fullName>
    </submittedName>
</protein>
<proteinExistence type="predicted"/>
<dbReference type="Proteomes" id="UP001595690">
    <property type="component" value="Unassembled WGS sequence"/>
</dbReference>
<organism evidence="2 3">
    <name type="scientific">Lentzea rhizosphaerae</name>
    <dbReference type="NCBI Taxonomy" id="2041025"/>
    <lineage>
        <taxon>Bacteria</taxon>
        <taxon>Bacillati</taxon>
        <taxon>Actinomycetota</taxon>
        <taxon>Actinomycetes</taxon>
        <taxon>Pseudonocardiales</taxon>
        <taxon>Pseudonocardiaceae</taxon>
        <taxon>Lentzea</taxon>
    </lineage>
</organism>
<gene>
    <name evidence="2" type="ORF">ACFOWZ_15550</name>
</gene>
<comment type="caution">
    <text evidence="2">The sequence shown here is derived from an EMBL/GenBank/DDBJ whole genome shotgun (WGS) entry which is preliminary data.</text>
</comment>
<accession>A0ABV8BUF2</accession>
<evidence type="ECO:0000313" key="3">
    <source>
        <dbReference type="Proteomes" id="UP001595690"/>
    </source>
</evidence>
<dbReference type="RefSeq" id="WP_382372954.1">
    <property type="nucleotide sequence ID" value="NZ_JBHRZI010000012.1"/>
</dbReference>
<dbReference type="SUPFAM" id="SSF103196">
    <property type="entry name" value="Roadblock/LC7 domain"/>
    <property type="match status" value="1"/>
</dbReference>
<evidence type="ECO:0000313" key="2">
    <source>
        <dbReference type="EMBL" id="MFC3892891.1"/>
    </source>
</evidence>
<name>A0ABV8BUF2_9PSEU</name>
<dbReference type="EMBL" id="JBHRZI010000012">
    <property type="protein sequence ID" value="MFC3892891.1"/>
    <property type="molecule type" value="Genomic_DNA"/>
</dbReference>
<dbReference type="Pfam" id="PF03259">
    <property type="entry name" value="Robl_LC7"/>
    <property type="match status" value="1"/>
</dbReference>
<dbReference type="Gene3D" id="3.30.450.30">
    <property type="entry name" value="Dynein light chain 2a, cytoplasmic"/>
    <property type="match status" value="1"/>
</dbReference>
<reference evidence="3" key="1">
    <citation type="journal article" date="2019" name="Int. J. Syst. Evol. Microbiol.">
        <title>The Global Catalogue of Microorganisms (GCM) 10K type strain sequencing project: providing services to taxonomists for standard genome sequencing and annotation.</title>
        <authorList>
            <consortium name="The Broad Institute Genomics Platform"/>
            <consortium name="The Broad Institute Genome Sequencing Center for Infectious Disease"/>
            <person name="Wu L."/>
            <person name="Ma J."/>
        </authorList>
    </citation>
    <scope>NUCLEOTIDE SEQUENCE [LARGE SCALE GENOMIC DNA]</scope>
    <source>
        <strain evidence="3">CGMCC 4.7405</strain>
    </source>
</reference>
<sequence length="158" mass="16261">MTARGSAESGVLPMRKRGSALSAGLAVAPPLDDAGKKTVTEALREIHGHIDPVTINGVLAATRDGLVLCALTRDIENESVAAMAAAAAGLASQFIARAKVGDPRVVFFEGDSGQVGVFSVDTDTLLVVFSKPNTTMGMFNVAAKQALALLQEAIAGQR</sequence>